<evidence type="ECO:0000313" key="3">
    <source>
        <dbReference type="Proteomes" id="UP000594468"/>
    </source>
</evidence>
<organism evidence="2 3">
    <name type="scientific">Phototrophicus methaneseepsis</name>
    <dbReference type="NCBI Taxonomy" id="2710758"/>
    <lineage>
        <taxon>Bacteria</taxon>
        <taxon>Bacillati</taxon>
        <taxon>Chloroflexota</taxon>
        <taxon>Candidatus Thermofontia</taxon>
        <taxon>Phototrophicales</taxon>
        <taxon>Phototrophicaceae</taxon>
        <taxon>Phototrophicus</taxon>
    </lineage>
</organism>
<dbReference type="NCBIfam" id="TIGR04025">
    <property type="entry name" value="PPOX_FMN_DR2398"/>
    <property type="match status" value="1"/>
</dbReference>
<dbReference type="PANTHER" id="PTHR42815">
    <property type="entry name" value="FAD-BINDING, PUTATIVE (AFU_ORTHOLOGUE AFUA_6G07600)-RELATED"/>
    <property type="match status" value="1"/>
</dbReference>
<dbReference type="EMBL" id="CP062983">
    <property type="protein sequence ID" value="QPC81871.1"/>
    <property type="molecule type" value="Genomic_DNA"/>
</dbReference>
<protein>
    <submittedName>
        <fullName evidence="2">Pyridoxamine 5'-phosphate oxidase family protein</fullName>
    </submittedName>
</protein>
<sequence>MTTEFKHIIRTEEELRELIGTPSKLVQQKVVDHIDSHCADFIAESPFVLLGTADADGNADVSPKGDPAGFIEVYNEKTLLIPDRPGNRLADTLTNILQNPHMGMIFLVPGRRESLRVNGTAQIVCDDDQRERFSMNGKPPQLLIAVTVEEAFFHCAKCVVRSDLWGDKTNSRNMHEMAVALVEQAKVDFTIEDMESMLEEDANELY</sequence>
<dbReference type="InterPro" id="IPR011576">
    <property type="entry name" value="Pyridox_Oxase_N"/>
</dbReference>
<dbReference type="InterPro" id="IPR024029">
    <property type="entry name" value="Pyridox_Oxase_FMN-dep"/>
</dbReference>
<dbReference type="Gene3D" id="2.30.110.10">
    <property type="entry name" value="Electron Transport, Fmn-binding Protein, Chain A"/>
    <property type="match status" value="1"/>
</dbReference>
<dbReference type="KEGG" id="pmet:G4Y79_19600"/>
<evidence type="ECO:0000313" key="2">
    <source>
        <dbReference type="EMBL" id="QPC81871.1"/>
    </source>
</evidence>
<dbReference type="Proteomes" id="UP000594468">
    <property type="component" value="Chromosome"/>
</dbReference>
<dbReference type="RefSeq" id="WP_195169942.1">
    <property type="nucleotide sequence ID" value="NZ_CP062983.1"/>
</dbReference>
<feature type="domain" description="Pyridoxamine 5'-phosphate oxidase N-terminal" evidence="1">
    <location>
        <begin position="35"/>
        <end position="155"/>
    </location>
</feature>
<reference evidence="2 3" key="1">
    <citation type="submission" date="2020-02" db="EMBL/GenBank/DDBJ databases">
        <authorList>
            <person name="Zheng R.K."/>
            <person name="Sun C.M."/>
        </authorList>
    </citation>
    <scope>NUCLEOTIDE SEQUENCE [LARGE SCALE GENOMIC DNA]</scope>
    <source>
        <strain evidence="3">rifampicinis</strain>
    </source>
</reference>
<dbReference type="AlphaFoldDB" id="A0A7S8IDT2"/>
<name>A0A7S8IDT2_9CHLR</name>
<keyword evidence="3" id="KW-1185">Reference proteome</keyword>
<gene>
    <name evidence="2" type="ORF">G4Y79_19600</name>
</gene>
<dbReference type="InterPro" id="IPR012349">
    <property type="entry name" value="Split_barrel_FMN-bd"/>
</dbReference>
<dbReference type="SUPFAM" id="SSF50475">
    <property type="entry name" value="FMN-binding split barrel"/>
    <property type="match status" value="1"/>
</dbReference>
<proteinExistence type="predicted"/>
<dbReference type="Pfam" id="PF01243">
    <property type="entry name" value="PNPOx_N"/>
    <property type="match status" value="1"/>
</dbReference>
<evidence type="ECO:0000259" key="1">
    <source>
        <dbReference type="Pfam" id="PF01243"/>
    </source>
</evidence>
<accession>A0A7S8IDT2</accession>
<dbReference type="PANTHER" id="PTHR42815:SF2">
    <property type="entry name" value="FAD-BINDING, PUTATIVE (AFU_ORTHOLOGUE AFUA_6G07600)-RELATED"/>
    <property type="match status" value="1"/>
</dbReference>